<protein>
    <submittedName>
        <fullName evidence="2">Alpha/beta hydrolase-fold protein</fullName>
    </submittedName>
</protein>
<proteinExistence type="predicted"/>
<gene>
    <name evidence="2" type="ORF">JS533_012320</name>
</gene>
<sequence>MRFTSHIGISDADVGDDTDDALLFVMFHGYGNDESEMVRIIDAVYRADHVPDADDVPSDERFVVTGPANALSRGSSASPSPSPSWLSFRGTVDRPYMGGSYWYPDGCGVDERRRACSAVGDAVVPLLDATAFVGRRKVLVGFSQGGYLSYRMVVEHPTLFDAAILLSPSFKGEEDSVLDSPTRFFLAYGSLDRTIPPADQRTARRVLGAAGHLEYHEYPDMAHAICDREIADIRAFLDR</sequence>
<dbReference type="RefSeq" id="WP_241515002.1">
    <property type="nucleotide sequence ID" value="NZ_JAFEJT020000076.1"/>
</dbReference>
<evidence type="ECO:0000259" key="1">
    <source>
        <dbReference type="Pfam" id="PF02230"/>
    </source>
</evidence>
<comment type="caution">
    <text evidence="2">The sequence shown here is derived from an EMBL/GenBank/DDBJ whole genome shotgun (WGS) entry which is preliminary data.</text>
</comment>
<dbReference type="EMBL" id="JAFEJT020000076">
    <property type="protein sequence ID" value="MCH9277039.1"/>
    <property type="molecule type" value="Genomic_DNA"/>
</dbReference>
<organism evidence="2 3">
    <name type="scientific">Bifidobacterium amazonense</name>
    <dbReference type="NCBI Taxonomy" id="2809027"/>
    <lineage>
        <taxon>Bacteria</taxon>
        <taxon>Bacillati</taxon>
        <taxon>Actinomycetota</taxon>
        <taxon>Actinomycetes</taxon>
        <taxon>Bifidobacteriales</taxon>
        <taxon>Bifidobacteriaceae</taxon>
        <taxon>Bifidobacterium</taxon>
    </lineage>
</organism>
<evidence type="ECO:0000313" key="2">
    <source>
        <dbReference type="EMBL" id="MCH9277039.1"/>
    </source>
</evidence>
<feature type="domain" description="Phospholipase/carboxylesterase/thioesterase" evidence="1">
    <location>
        <begin position="137"/>
        <end position="238"/>
    </location>
</feature>
<dbReference type="Pfam" id="PF02230">
    <property type="entry name" value="Abhydrolase_2"/>
    <property type="match status" value="1"/>
</dbReference>
<dbReference type="GO" id="GO:0016787">
    <property type="term" value="F:hydrolase activity"/>
    <property type="evidence" value="ECO:0007669"/>
    <property type="project" value="UniProtKB-KW"/>
</dbReference>
<reference evidence="2 3" key="1">
    <citation type="journal article" date="2021" name="Environ. Microbiol.">
        <title>Genetic insights into the dark matter of the mammalian gut microbiota through targeted genome reconstruction.</title>
        <authorList>
            <person name="Lugli G.A."/>
            <person name="Alessandri G."/>
            <person name="Milani C."/>
            <person name="Viappiani A."/>
            <person name="Fontana F."/>
            <person name="Tarracchini C."/>
            <person name="Mancabelli L."/>
            <person name="Argentini C."/>
            <person name="Ruiz L."/>
            <person name="Margolles A."/>
            <person name="van Sinderen D."/>
            <person name="Turroni F."/>
            <person name="Ventura M."/>
        </authorList>
    </citation>
    <scope>NUCLEOTIDE SEQUENCE [LARGE SCALE GENOMIC DNA]</scope>
    <source>
        <strain evidence="2 3">MA1</strain>
    </source>
</reference>
<keyword evidence="2" id="KW-0378">Hydrolase</keyword>
<dbReference type="Gene3D" id="3.40.50.1820">
    <property type="entry name" value="alpha/beta hydrolase"/>
    <property type="match status" value="1"/>
</dbReference>
<dbReference type="Proteomes" id="UP000710815">
    <property type="component" value="Unassembled WGS sequence"/>
</dbReference>
<keyword evidence="3" id="KW-1185">Reference proteome</keyword>
<reference evidence="2 3" key="2">
    <citation type="journal article" date="2021" name="Syst. Appl. Microbiol.">
        <title>Phylogenetic classification of ten novel species belonging to the genus Bifidobacterium comprising B. phasiani sp. nov., B. pongonis sp. nov., B. saguinibicoloris sp. nov., B. colobi sp. nov., B. simiiventris sp. nov., B. santillanense sp. nov., B. miconis sp. nov., B. amazonense sp. nov., B. pluvialisilvae sp. nov., and B. miconisargentati sp. nov.</title>
        <authorList>
            <person name="Lugli G.A."/>
            <person name="Calvete-Torre I."/>
            <person name="Alessandri G."/>
            <person name="Milani C."/>
            <person name="Turroni F."/>
            <person name="Laiolo P."/>
            <person name="Ossiprandi M.C."/>
            <person name="Margolles A."/>
            <person name="Ruiz L."/>
            <person name="Ventura M."/>
        </authorList>
    </citation>
    <scope>NUCLEOTIDE SEQUENCE [LARGE SCALE GENOMIC DNA]</scope>
    <source>
        <strain evidence="2 3">MA1</strain>
    </source>
</reference>
<dbReference type="InterPro" id="IPR029058">
    <property type="entry name" value="AB_hydrolase_fold"/>
</dbReference>
<accession>A0ABS9VYH9</accession>
<dbReference type="InterPro" id="IPR003140">
    <property type="entry name" value="PLipase/COase/thioEstase"/>
</dbReference>
<dbReference type="SUPFAM" id="SSF53474">
    <property type="entry name" value="alpha/beta-Hydrolases"/>
    <property type="match status" value="1"/>
</dbReference>
<evidence type="ECO:0000313" key="3">
    <source>
        <dbReference type="Proteomes" id="UP000710815"/>
    </source>
</evidence>
<name>A0ABS9VYH9_9BIFI</name>